<dbReference type="InterPro" id="IPR029058">
    <property type="entry name" value="AB_hydrolase_fold"/>
</dbReference>
<keyword evidence="6" id="KW-0119">Carbohydrate metabolism</keyword>
<evidence type="ECO:0000313" key="10">
    <source>
        <dbReference type="Proteomes" id="UP001060336"/>
    </source>
</evidence>
<dbReference type="PANTHER" id="PTHR38050">
    <property type="match status" value="1"/>
</dbReference>
<feature type="chain" id="PRO_5039887297" description="Polyhydroxybutyrate depolymerase" evidence="8">
    <location>
        <begin position="30"/>
        <end position="281"/>
    </location>
</feature>
<evidence type="ECO:0000256" key="2">
    <source>
        <dbReference type="ARBA" id="ARBA00022525"/>
    </source>
</evidence>
<dbReference type="EMBL" id="CP102480">
    <property type="protein sequence ID" value="UUX50323.1"/>
    <property type="molecule type" value="Genomic_DNA"/>
</dbReference>
<evidence type="ECO:0000313" key="9">
    <source>
        <dbReference type="EMBL" id="UUX50323.1"/>
    </source>
</evidence>
<evidence type="ECO:0000256" key="5">
    <source>
        <dbReference type="ARBA" id="ARBA00022801"/>
    </source>
</evidence>
<evidence type="ECO:0008006" key="11">
    <source>
        <dbReference type="Google" id="ProtNLM"/>
    </source>
</evidence>
<dbReference type="PANTHER" id="PTHR38050:SF2">
    <property type="entry name" value="FERULOYL ESTERASE C-RELATED"/>
    <property type="match status" value="1"/>
</dbReference>
<accession>A0A9J7ARS8</accession>
<dbReference type="SUPFAM" id="SSF53474">
    <property type="entry name" value="alpha/beta-Hydrolases"/>
    <property type="match status" value="1"/>
</dbReference>
<reference evidence="9" key="1">
    <citation type="submission" date="2022-08" db="EMBL/GenBank/DDBJ databases">
        <title>Nisaea acidiphila sp. nov., isolated from a marine algal debris and emended description of the genus Nisaea Urios et al. 2008.</title>
        <authorList>
            <person name="Kwon K."/>
        </authorList>
    </citation>
    <scope>NUCLEOTIDE SEQUENCE</scope>
    <source>
        <strain evidence="9">MEBiC11861</strain>
    </source>
</reference>
<sequence length="281" mass="30816">MLRIMNPIRFFPALLIAFCLAAAPGGAEACGVETPCEIPAGSYYVKPPSGWDGQSPLPAVLYFHGYKQSGRTVLRMKALMRAADEAGILVVAPNGIEGQWGVRGAPSVLRDDIAFTRAVRVDVTSKWPIDRSRLWVSGFSLGGSMAWNVACLSGDDFSGFLPVSGAFWRPHPQNCPSGPINMLHVHGRGDKVVPIEGRAIGSRWRQGNVLEGFDFWRSHDRCEADELQSTGDKGLHCREWRGCSGGKRLALCLYDGGHSAPKDWYPRAFKWMKDVSETPRG</sequence>
<evidence type="ECO:0000256" key="7">
    <source>
        <dbReference type="ARBA" id="ARBA00023326"/>
    </source>
</evidence>
<dbReference type="GO" id="GO:0005576">
    <property type="term" value="C:extracellular region"/>
    <property type="evidence" value="ECO:0007669"/>
    <property type="project" value="UniProtKB-SubCell"/>
</dbReference>
<evidence type="ECO:0000256" key="4">
    <source>
        <dbReference type="ARBA" id="ARBA00022729"/>
    </source>
</evidence>
<keyword evidence="4 8" id="KW-0732">Signal</keyword>
<organism evidence="9 10">
    <name type="scientific">Nisaea acidiphila</name>
    <dbReference type="NCBI Taxonomy" id="1862145"/>
    <lineage>
        <taxon>Bacteria</taxon>
        <taxon>Pseudomonadati</taxon>
        <taxon>Pseudomonadota</taxon>
        <taxon>Alphaproteobacteria</taxon>
        <taxon>Rhodospirillales</taxon>
        <taxon>Thalassobaculaceae</taxon>
        <taxon>Nisaea</taxon>
    </lineage>
</organism>
<dbReference type="InterPro" id="IPR043595">
    <property type="entry name" value="FaeB/C/D"/>
</dbReference>
<comment type="subcellular location">
    <subcellularLocation>
        <location evidence="1">Secreted</location>
    </subcellularLocation>
</comment>
<dbReference type="AlphaFoldDB" id="A0A9J7ARS8"/>
<gene>
    <name evidence="9" type="ORF">NUH88_01235</name>
</gene>
<dbReference type="Gene3D" id="3.40.50.1820">
    <property type="entry name" value="alpha/beta hydrolase"/>
    <property type="match status" value="1"/>
</dbReference>
<keyword evidence="5" id="KW-0378">Hydrolase</keyword>
<dbReference type="GO" id="GO:0045493">
    <property type="term" value="P:xylan catabolic process"/>
    <property type="evidence" value="ECO:0007669"/>
    <property type="project" value="UniProtKB-KW"/>
</dbReference>
<keyword evidence="3" id="KW-0858">Xylan degradation</keyword>
<protein>
    <recommendedName>
        <fullName evidence="11">Polyhydroxybutyrate depolymerase</fullName>
    </recommendedName>
</protein>
<evidence type="ECO:0000256" key="8">
    <source>
        <dbReference type="SAM" id="SignalP"/>
    </source>
</evidence>
<keyword evidence="2" id="KW-0964">Secreted</keyword>
<evidence type="ECO:0000256" key="6">
    <source>
        <dbReference type="ARBA" id="ARBA00023277"/>
    </source>
</evidence>
<dbReference type="GO" id="GO:0030600">
    <property type="term" value="F:feruloyl esterase activity"/>
    <property type="evidence" value="ECO:0007669"/>
    <property type="project" value="InterPro"/>
</dbReference>
<proteinExistence type="predicted"/>
<keyword evidence="7" id="KW-0624">Polysaccharide degradation</keyword>
<name>A0A9J7ARS8_9PROT</name>
<evidence type="ECO:0000256" key="3">
    <source>
        <dbReference type="ARBA" id="ARBA00022651"/>
    </source>
</evidence>
<keyword evidence="10" id="KW-1185">Reference proteome</keyword>
<evidence type="ECO:0000256" key="1">
    <source>
        <dbReference type="ARBA" id="ARBA00004613"/>
    </source>
</evidence>
<dbReference type="RefSeq" id="WP_257769469.1">
    <property type="nucleotide sequence ID" value="NZ_CP102480.1"/>
</dbReference>
<dbReference type="KEGG" id="naci:NUH88_01235"/>
<dbReference type="Proteomes" id="UP001060336">
    <property type="component" value="Chromosome"/>
</dbReference>
<feature type="signal peptide" evidence="8">
    <location>
        <begin position="1"/>
        <end position="29"/>
    </location>
</feature>